<keyword evidence="5" id="KW-1185">Reference proteome</keyword>
<feature type="domain" description="Restriction endonuclease type IV Mrr" evidence="3">
    <location>
        <begin position="179"/>
        <end position="300"/>
    </location>
</feature>
<dbReference type="GO" id="GO:0004519">
    <property type="term" value="F:endonuclease activity"/>
    <property type="evidence" value="ECO:0007669"/>
    <property type="project" value="UniProtKB-KW"/>
</dbReference>
<feature type="transmembrane region" description="Helical" evidence="2">
    <location>
        <begin position="136"/>
        <end position="155"/>
    </location>
</feature>
<evidence type="ECO:0000256" key="1">
    <source>
        <dbReference type="SAM" id="MobiDB-lite"/>
    </source>
</evidence>
<keyword evidence="2" id="KW-0812">Transmembrane</keyword>
<dbReference type="InterPro" id="IPR007560">
    <property type="entry name" value="Restrct_endonuc_IV_Mrr"/>
</dbReference>
<keyword evidence="4" id="KW-0378">Hydrolase</keyword>
<dbReference type="Pfam" id="PF04471">
    <property type="entry name" value="Mrr_cat"/>
    <property type="match status" value="1"/>
</dbReference>
<evidence type="ECO:0000313" key="5">
    <source>
        <dbReference type="Proteomes" id="UP000305792"/>
    </source>
</evidence>
<organism evidence="4 5">
    <name type="scientific">Glycomyces paridis</name>
    <dbReference type="NCBI Taxonomy" id="2126555"/>
    <lineage>
        <taxon>Bacteria</taxon>
        <taxon>Bacillati</taxon>
        <taxon>Actinomycetota</taxon>
        <taxon>Actinomycetes</taxon>
        <taxon>Glycomycetales</taxon>
        <taxon>Glycomycetaceae</taxon>
        <taxon>Glycomyces</taxon>
    </lineage>
</organism>
<feature type="transmembrane region" description="Helical" evidence="2">
    <location>
        <begin position="109"/>
        <end position="130"/>
    </location>
</feature>
<dbReference type="Proteomes" id="UP000305792">
    <property type="component" value="Unassembled WGS sequence"/>
</dbReference>
<dbReference type="GO" id="GO:0009307">
    <property type="term" value="P:DNA restriction-modification system"/>
    <property type="evidence" value="ECO:0007669"/>
    <property type="project" value="InterPro"/>
</dbReference>
<evidence type="ECO:0000259" key="3">
    <source>
        <dbReference type="Pfam" id="PF04471"/>
    </source>
</evidence>
<keyword evidence="4" id="KW-0255">Endonuclease</keyword>
<evidence type="ECO:0000256" key="2">
    <source>
        <dbReference type="SAM" id="Phobius"/>
    </source>
</evidence>
<keyword evidence="2" id="KW-0472">Membrane</keyword>
<proteinExistence type="predicted"/>
<evidence type="ECO:0000313" key="4">
    <source>
        <dbReference type="EMBL" id="THV31471.1"/>
    </source>
</evidence>
<name>A0A4S8PMW2_9ACTN</name>
<keyword evidence="2" id="KW-1133">Transmembrane helix</keyword>
<dbReference type="EMBL" id="STGX01000002">
    <property type="protein sequence ID" value="THV31471.1"/>
    <property type="molecule type" value="Genomic_DNA"/>
</dbReference>
<comment type="caution">
    <text evidence="4">The sequence shown here is derived from an EMBL/GenBank/DDBJ whole genome shotgun (WGS) entry which is preliminary data.</text>
</comment>
<protein>
    <submittedName>
        <fullName evidence="4">Restriction endonuclease</fullName>
    </submittedName>
</protein>
<reference evidence="4 5" key="1">
    <citation type="journal article" date="2018" name="Int. J. Syst. Evol. Microbiol.">
        <title>Glycomyces paridis sp. nov., isolated from the medicinal plant Paris polyphylla.</title>
        <authorList>
            <person name="Fang X.M."/>
            <person name="Bai J.L."/>
            <person name="Su J."/>
            <person name="Zhao L.L."/>
            <person name="Liu H.Y."/>
            <person name="Ma B.P."/>
            <person name="Zhang Y.Q."/>
            <person name="Yu L.Y."/>
        </authorList>
    </citation>
    <scope>NUCLEOTIDE SEQUENCE [LARGE SCALE GENOMIC DNA]</scope>
    <source>
        <strain evidence="4 5">CPCC 204357</strain>
    </source>
</reference>
<accession>A0A4S8PMW2</accession>
<gene>
    <name evidence="4" type="ORF">E9998_03665</name>
</gene>
<feature type="region of interest" description="Disordered" evidence="1">
    <location>
        <begin position="1"/>
        <end position="38"/>
    </location>
</feature>
<dbReference type="AlphaFoldDB" id="A0A4S8PMW2"/>
<sequence length="328" mass="35659">MTSARASSVRSRDEASSGFPSGAPRSTKTPVDVVDTRPVSPTAACGGARRWTRRNGPHMQAADSCCRVPDIGLTRERTVTDTCSDNTCDISPAVNPSSPLHPLEAALSVILRVGAGIAVLILGYFVLGFIADHWAWFASVAILLAGTVLGGWILFRSRGHESRDRALTAERHALMRGVDRMNLPAFDQMIGQLLVGLDVKRVKKFGHRKNDLGCNFVVTFTNGKRIIVRAKKDDRAMRSRNGNRHVQILGGEIKARWDCDAGVLITNANLHWMHHGSRNEAVAAQLGVLIVDRDRLAEWLETGMAPAALRPVRAALEASGSTAPLREH</sequence>
<keyword evidence="4" id="KW-0540">Nuclease</keyword>
<dbReference type="GO" id="GO:0003677">
    <property type="term" value="F:DNA binding"/>
    <property type="evidence" value="ECO:0007669"/>
    <property type="project" value="InterPro"/>
</dbReference>